<dbReference type="InterPro" id="IPR003848">
    <property type="entry name" value="DUF218"/>
</dbReference>
<sequence length="219" mass="24313">MPDRRLLAAAGTLALLGALPVAASAARVRWLSAGRTHLPEDVPHRGVGMVLGARAYPTFPSTFLAARLDVAVELYARGKINAVLVTGDGLPRSFDEPKVMKDYLVEHGVPATAVFEDGAGFDTYDSCIRARDTFGLTELTVISQDYHLPRIIAICRELGIDVVGVPDRTIRRRRGPKWVRGLAREQLANLKMEWDLFTHRRPQRDDPLDPTLRDHSRRG</sequence>
<dbReference type="EMBL" id="CP079216">
    <property type="protein sequence ID" value="QXT62562.1"/>
    <property type="molecule type" value="Genomic_DNA"/>
</dbReference>
<dbReference type="PANTHER" id="PTHR30336">
    <property type="entry name" value="INNER MEMBRANE PROTEIN, PROBABLE PERMEASE"/>
    <property type="match status" value="1"/>
</dbReference>
<evidence type="ECO:0000313" key="3">
    <source>
        <dbReference type="Proteomes" id="UP000824504"/>
    </source>
</evidence>
<accession>A0ABX8SGM2</accession>
<dbReference type="Proteomes" id="UP000824504">
    <property type="component" value="Chromosome"/>
</dbReference>
<gene>
    <name evidence="2" type="ORF">KDB89_12585</name>
</gene>
<dbReference type="PANTHER" id="PTHR30336:SF6">
    <property type="entry name" value="INTEGRAL MEMBRANE PROTEIN"/>
    <property type="match status" value="1"/>
</dbReference>
<organism evidence="2 3">
    <name type="scientific">Tessaracoccus palaemonis</name>
    <dbReference type="NCBI Taxonomy" id="2829499"/>
    <lineage>
        <taxon>Bacteria</taxon>
        <taxon>Bacillati</taxon>
        <taxon>Actinomycetota</taxon>
        <taxon>Actinomycetes</taxon>
        <taxon>Propionibacteriales</taxon>
        <taxon>Propionibacteriaceae</taxon>
        <taxon>Tessaracoccus</taxon>
    </lineage>
</organism>
<dbReference type="CDD" id="cd06259">
    <property type="entry name" value="YdcF-like"/>
    <property type="match status" value="1"/>
</dbReference>
<proteinExistence type="predicted"/>
<reference evidence="2 3" key="1">
    <citation type="submission" date="2021-07" db="EMBL/GenBank/DDBJ databases">
        <title>complete genome sequencing of Tessaracoccus sp.J1M15.</title>
        <authorList>
            <person name="Bae J.-W."/>
            <person name="Kim D.-y."/>
        </authorList>
    </citation>
    <scope>NUCLEOTIDE SEQUENCE [LARGE SCALE GENOMIC DNA]</scope>
    <source>
        <strain evidence="2 3">J1M15</strain>
    </source>
</reference>
<name>A0ABX8SGM2_9ACTN</name>
<evidence type="ECO:0000313" key="2">
    <source>
        <dbReference type="EMBL" id="QXT62562.1"/>
    </source>
</evidence>
<dbReference type="RefSeq" id="WP_219081567.1">
    <property type="nucleotide sequence ID" value="NZ_CP079216.1"/>
</dbReference>
<dbReference type="Pfam" id="PF02698">
    <property type="entry name" value="DUF218"/>
    <property type="match status" value="1"/>
</dbReference>
<protein>
    <submittedName>
        <fullName evidence="2">YdcF family protein</fullName>
    </submittedName>
</protein>
<keyword evidence="3" id="KW-1185">Reference proteome</keyword>
<dbReference type="InterPro" id="IPR051599">
    <property type="entry name" value="Cell_Envelope_Assoc"/>
</dbReference>
<feature type="domain" description="DUF218" evidence="1">
    <location>
        <begin position="49"/>
        <end position="170"/>
    </location>
</feature>
<evidence type="ECO:0000259" key="1">
    <source>
        <dbReference type="Pfam" id="PF02698"/>
    </source>
</evidence>